<dbReference type="GO" id="GO:0140359">
    <property type="term" value="F:ABC-type transporter activity"/>
    <property type="evidence" value="ECO:0007669"/>
    <property type="project" value="InterPro"/>
</dbReference>
<dbReference type="RefSeq" id="WP_012836015.1">
    <property type="nucleotide sequence ID" value="NC_013441.1"/>
</dbReference>
<feature type="transmembrane region" description="Helical" evidence="1">
    <location>
        <begin position="216"/>
        <end position="238"/>
    </location>
</feature>
<feature type="transmembrane region" description="Helical" evidence="1">
    <location>
        <begin position="19"/>
        <end position="39"/>
    </location>
</feature>
<dbReference type="AlphaFoldDB" id="D0L640"/>
<feature type="transmembrane region" description="Helical" evidence="1">
    <location>
        <begin position="140"/>
        <end position="161"/>
    </location>
</feature>
<protein>
    <recommendedName>
        <fullName evidence="4">ABC transporter permease</fullName>
    </recommendedName>
</protein>
<dbReference type="HOGENOM" id="CLU_051674_2_0_11"/>
<reference evidence="2 3" key="2">
    <citation type="journal article" date="2010" name="Stand. Genomic Sci.">
        <title>Complete genome sequence of Gordonia bronchialis type strain (3410).</title>
        <authorList>
            <person name="Ivanova N."/>
            <person name="Sikorski J."/>
            <person name="Jando M."/>
            <person name="Lapidus A."/>
            <person name="Nolan M."/>
            <person name="Lucas S."/>
            <person name="Del Rio T.G."/>
            <person name="Tice H."/>
            <person name="Copeland A."/>
            <person name="Cheng J.F."/>
            <person name="Chen F."/>
            <person name="Bruce D."/>
            <person name="Goodwin L."/>
            <person name="Pitluck S."/>
            <person name="Mavromatis K."/>
            <person name="Ovchinnikova G."/>
            <person name="Pati A."/>
            <person name="Chen A."/>
            <person name="Palaniappan K."/>
            <person name="Land M."/>
            <person name="Hauser L."/>
            <person name="Chang Y.J."/>
            <person name="Jeffries C.D."/>
            <person name="Chain P."/>
            <person name="Saunders E."/>
            <person name="Han C."/>
            <person name="Detter J.C."/>
            <person name="Brettin T."/>
            <person name="Rohde M."/>
            <person name="Goker M."/>
            <person name="Bristow J."/>
            <person name="Eisen J.A."/>
            <person name="Markowitz V."/>
            <person name="Hugenholtz P."/>
            <person name="Klenk H.P."/>
            <person name="Kyrpides N.C."/>
        </authorList>
    </citation>
    <scope>NUCLEOTIDE SEQUENCE [LARGE SCALE GENOMIC DNA]</scope>
    <source>
        <strain evidence="3">ATCC 25592 / DSM 43247 / BCRC 13721 / JCM 3198 / KCTC 3076 / NBRC 16047 / NCTC 10667</strain>
    </source>
</reference>
<evidence type="ECO:0000256" key="1">
    <source>
        <dbReference type="SAM" id="Phobius"/>
    </source>
</evidence>
<accession>D0L640</accession>
<dbReference type="OrthoDB" id="4336046at2"/>
<reference evidence="3" key="1">
    <citation type="submission" date="2009-10" db="EMBL/GenBank/DDBJ databases">
        <title>The complete chromosome of Gordonia bronchialis DSM 43247.</title>
        <authorList>
            <consortium name="US DOE Joint Genome Institute (JGI-PGF)"/>
            <person name="Lucas S."/>
            <person name="Copeland A."/>
            <person name="Lapidus A."/>
            <person name="Glavina del Rio T."/>
            <person name="Dalin E."/>
            <person name="Tice H."/>
            <person name="Bruce D."/>
            <person name="Goodwin L."/>
            <person name="Pitluck S."/>
            <person name="Kyrpides N."/>
            <person name="Mavromatis K."/>
            <person name="Ivanova N."/>
            <person name="Ovchinnikova G."/>
            <person name="Saunders E."/>
            <person name="Brettin T."/>
            <person name="Detter J.C."/>
            <person name="Han C."/>
            <person name="Larimer F."/>
            <person name="Land M."/>
            <person name="Hauser L."/>
            <person name="Markowitz V."/>
            <person name="Cheng J.-F."/>
            <person name="Hugenholtz P."/>
            <person name="Woyke T."/>
            <person name="Wu D."/>
            <person name="Jando M."/>
            <person name="Schneider S."/>
            <person name="Goeker M."/>
            <person name="Klenk H.-P."/>
            <person name="Eisen J.A."/>
        </authorList>
    </citation>
    <scope>NUCLEOTIDE SEQUENCE [LARGE SCALE GENOMIC DNA]</scope>
    <source>
        <strain evidence="3">ATCC 25592 / DSM 43247 / BCRC 13721 / JCM 3198 / KCTC 3076 / NBRC 16047 / NCTC 10667</strain>
    </source>
</reference>
<dbReference type="Proteomes" id="UP000001219">
    <property type="component" value="Chromosome"/>
</dbReference>
<feature type="transmembrane region" description="Helical" evidence="1">
    <location>
        <begin position="95"/>
        <end position="120"/>
    </location>
</feature>
<dbReference type="GO" id="GO:0005886">
    <property type="term" value="C:plasma membrane"/>
    <property type="evidence" value="ECO:0007669"/>
    <property type="project" value="UniProtKB-SubCell"/>
</dbReference>
<proteinExistence type="predicted"/>
<name>D0L640_GORB4</name>
<dbReference type="EMBL" id="CP001802">
    <property type="protein sequence ID" value="ACY23526.1"/>
    <property type="molecule type" value="Genomic_DNA"/>
</dbReference>
<feature type="transmembrane region" description="Helical" evidence="1">
    <location>
        <begin position="168"/>
        <end position="186"/>
    </location>
</feature>
<keyword evidence="1" id="KW-1133">Transmembrane helix</keyword>
<evidence type="ECO:0000313" key="3">
    <source>
        <dbReference type="Proteomes" id="UP000001219"/>
    </source>
</evidence>
<dbReference type="KEGG" id="gbr:Gbro_4386"/>
<keyword evidence="1" id="KW-0812">Transmembrane</keyword>
<feature type="transmembrane region" description="Helical" evidence="1">
    <location>
        <begin position="51"/>
        <end position="74"/>
    </location>
</feature>
<organism evidence="2 3">
    <name type="scientific">Gordonia bronchialis (strain ATCC 25592 / DSM 43247 / BCRC 13721 / JCM 3198 / KCTC 3076 / NBRC 16047 / NCTC 10667)</name>
    <name type="common">Rhodococcus bronchialis</name>
    <dbReference type="NCBI Taxonomy" id="526226"/>
    <lineage>
        <taxon>Bacteria</taxon>
        <taxon>Bacillati</taxon>
        <taxon>Actinomycetota</taxon>
        <taxon>Actinomycetes</taxon>
        <taxon>Mycobacteriales</taxon>
        <taxon>Gordoniaceae</taxon>
        <taxon>Gordonia</taxon>
    </lineage>
</organism>
<keyword evidence="3" id="KW-1185">Reference proteome</keyword>
<dbReference type="STRING" id="526226.Gbro_4386"/>
<keyword evidence="1" id="KW-0472">Membrane</keyword>
<evidence type="ECO:0000313" key="2">
    <source>
        <dbReference type="EMBL" id="ACY23526.1"/>
    </source>
</evidence>
<sequence>MIATINAERIKLTSTRSPYWCVGIVVLLALGLAALLSSGGGSLPVDNAAYFFLYGLNQFGVAVLTIMAILGITTEYRFGTIRSSFAATPRRWRVLAAKGAVFGGVGFVVALILTVIGLLIAQGIWVDGVDWGTSDTIRQIWGTPVFVACSMLIGIAVGALIRQTAGAVTIMLVWMLLLENLITIIPKVGEHVQPFLPFTNGWRFLSGGGGDFHWNIYGSLIYFVVFTAVLFGAAIAAVNARDA</sequence>
<gene>
    <name evidence="2" type="ordered locus">Gbro_4386</name>
</gene>
<evidence type="ECO:0008006" key="4">
    <source>
        <dbReference type="Google" id="ProtNLM"/>
    </source>
</evidence>
<dbReference type="eggNOG" id="COG1511">
    <property type="taxonomic scope" value="Bacteria"/>
</dbReference>